<dbReference type="RefSeq" id="WP_215379023.1">
    <property type="nucleotide sequence ID" value="NZ_JAGTIS010000014.1"/>
</dbReference>
<accession>A0ABS5XQI5</accession>
<dbReference type="Gene3D" id="2.40.50.180">
    <property type="entry name" value="CheA-289, Domain 4"/>
    <property type="match status" value="1"/>
</dbReference>
<dbReference type="PANTHER" id="PTHR22617:SF43">
    <property type="entry name" value="PROTEIN PILI"/>
    <property type="match status" value="1"/>
</dbReference>
<protein>
    <submittedName>
        <fullName evidence="2">Purine-binding chemotaxis protein CheW</fullName>
    </submittedName>
</protein>
<dbReference type="InterPro" id="IPR039315">
    <property type="entry name" value="CheW"/>
</dbReference>
<feature type="domain" description="CheW-like" evidence="1">
    <location>
        <begin position="15"/>
        <end position="159"/>
    </location>
</feature>
<evidence type="ECO:0000259" key="1">
    <source>
        <dbReference type="PROSITE" id="PS50851"/>
    </source>
</evidence>
<gene>
    <name evidence="2" type="ORF">J7302_20820</name>
</gene>
<dbReference type="Gene3D" id="2.30.30.40">
    <property type="entry name" value="SH3 Domains"/>
    <property type="match status" value="1"/>
</dbReference>
<organism evidence="2 3">
    <name type="scientific">Metapseudomonas boanensis</name>
    <dbReference type="NCBI Taxonomy" id="2822138"/>
    <lineage>
        <taxon>Bacteria</taxon>
        <taxon>Pseudomonadati</taxon>
        <taxon>Pseudomonadota</taxon>
        <taxon>Gammaproteobacteria</taxon>
        <taxon>Pseudomonadales</taxon>
        <taxon>Pseudomonadaceae</taxon>
        <taxon>Metapseudomonas</taxon>
    </lineage>
</organism>
<proteinExistence type="predicted"/>
<dbReference type="SMART" id="SM00260">
    <property type="entry name" value="CheW"/>
    <property type="match status" value="1"/>
</dbReference>
<comment type="caution">
    <text evidence="2">The sequence shown here is derived from an EMBL/GenBank/DDBJ whole genome shotgun (WGS) entry which is preliminary data.</text>
</comment>
<evidence type="ECO:0000313" key="2">
    <source>
        <dbReference type="EMBL" id="MBT8768557.1"/>
    </source>
</evidence>
<dbReference type="EMBL" id="JAGTIS010000014">
    <property type="protein sequence ID" value="MBT8768557.1"/>
    <property type="molecule type" value="Genomic_DNA"/>
</dbReference>
<evidence type="ECO:0000313" key="3">
    <source>
        <dbReference type="Proteomes" id="UP001519667"/>
    </source>
</evidence>
<keyword evidence="3" id="KW-1185">Reference proteome</keyword>
<dbReference type="PROSITE" id="PS50851">
    <property type="entry name" value="CHEW"/>
    <property type="match status" value="1"/>
</dbReference>
<sequence>MCPSRLHTPARNVRGQLYLLFRLGEDRYALDVRDVVEVLPLLQLKQVPEAPAWVAGVFSHRGVLVPVLDLGALAFGKPAKVRTSTRLVVVHYSTEPLDPARWLGLILEQATDTLRCRPEDFQEYGLNQGEARYLGPVYPSSNGLVQRIRVGDLLSDAVRELLFPAAEEAL</sequence>
<dbReference type="PANTHER" id="PTHR22617">
    <property type="entry name" value="CHEMOTAXIS SENSOR HISTIDINE KINASE-RELATED"/>
    <property type="match status" value="1"/>
</dbReference>
<dbReference type="Proteomes" id="UP001519667">
    <property type="component" value="Unassembled WGS sequence"/>
</dbReference>
<reference evidence="2 3" key="1">
    <citation type="submission" date="2021-04" db="EMBL/GenBank/DDBJ databases">
        <title>Pseudomonas boanensis sp. nov., a bacterium isolated from river water used for household purposes in Boane District, Mozambique.</title>
        <authorList>
            <person name="Nicklasson M."/>
            <person name="Martin-Rodriguez A.J."/>
            <person name="Thorell K."/>
            <person name="Neves L."/>
            <person name="Mussagy A."/>
            <person name="Rydberg H.A."/>
            <person name="Hernroth B."/>
            <person name="Svensson-Stadler L."/>
            <person name="Sjoling A."/>
        </authorList>
    </citation>
    <scope>NUCLEOTIDE SEQUENCE [LARGE SCALE GENOMIC DNA]</scope>
    <source>
        <strain evidence="2 3">DB1</strain>
    </source>
</reference>
<dbReference type="Pfam" id="PF01584">
    <property type="entry name" value="CheW"/>
    <property type="match status" value="1"/>
</dbReference>
<name>A0ABS5XQI5_9GAMM</name>
<dbReference type="InterPro" id="IPR002545">
    <property type="entry name" value="CheW-lke_dom"/>
</dbReference>
<dbReference type="InterPro" id="IPR036061">
    <property type="entry name" value="CheW-like_dom_sf"/>
</dbReference>
<dbReference type="SUPFAM" id="SSF50341">
    <property type="entry name" value="CheW-like"/>
    <property type="match status" value="1"/>
</dbReference>